<feature type="DNA-binding region" description="Integrase-type" evidence="9">
    <location>
        <begin position="40"/>
        <end position="87"/>
    </location>
</feature>
<organism evidence="11 12">
    <name type="scientific">Hirundo rustica rustica</name>
    <dbReference type="NCBI Taxonomy" id="333673"/>
    <lineage>
        <taxon>Eukaryota</taxon>
        <taxon>Metazoa</taxon>
        <taxon>Chordata</taxon>
        <taxon>Craniata</taxon>
        <taxon>Vertebrata</taxon>
        <taxon>Euteleostomi</taxon>
        <taxon>Archelosauria</taxon>
        <taxon>Archosauria</taxon>
        <taxon>Dinosauria</taxon>
        <taxon>Saurischia</taxon>
        <taxon>Theropoda</taxon>
        <taxon>Coelurosauria</taxon>
        <taxon>Aves</taxon>
        <taxon>Neognathae</taxon>
        <taxon>Neoaves</taxon>
        <taxon>Telluraves</taxon>
        <taxon>Australaves</taxon>
        <taxon>Passeriformes</taxon>
        <taxon>Sylvioidea</taxon>
        <taxon>Hirundinidae</taxon>
        <taxon>Hirundo</taxon>
    </lineage>
</organism>
<dbReference type="GO" id="GO:0004519">
    <property type="term" value="F:endonuclease activity"/>
    <property type="evidence" value="ECO:0007669"/>
    <property type="project" value="UniProtKB-KW"/>
</dbReference>
<keyword evidence="12" id="KW-1185">Reference proteome</keyword>
<evidence type="ECO:0000256" key="5">
    <source>
        <dbReference type="ARBA" id="ARBA00022759"/>
    </source>
</evidence>
<proteinExistence type="predicted"/>
<dbReference type="GO" id="GO:0046872">
    <property type="term" value="F:metal ion binding"/>
    <property type="evidence" value="ECO:0007669"/>
    <property type="project" value="UniProtKB-KW"/>
</dbReference>
<keyword evidence="4" id="KW-0479">Metal-binding</keyword>
<protein>
    <recommendedName>
        <fullName evidence="10">Integrase-type domain-containing protein</fullName>
    </recommendedName>
</protein>
<keyword evidence="8" id="KW-0238">DNA-binding</keyword>
<dbReference type="GO" id="GO:0015074">
    <property type="term" value="P:DNA integration"/>
    <property type="evidence" value="ECO:0007669"/>
    <property type="project" value="UniProtKB-KW"/>
</dbReference>
<evidence type="ECO:0000313" key="12">
    <source>
        <dbReference type="Proteomes" id="UP000269221"/>
    </source>
</evidence>
<accession>A0A3M0IR00</accession>
<dbReference type="GO" id="GO:0003677">
    <property type="term" value="F:DNA binding"/>
    <property type="evidence" value="ECO:0007669"/>
    <property type="project" value="UniProtKB-KW"/>
</dbReference>
<name>A0A3M0IR00_HIRRU</name>
<dbReference type="EMBL" id="QRBI01000234">
    <property type="protein sequence ID" value="RMB91811.1"/>
    <property type="molecule type" value="Genomic_DNA"/>
</dbReference>
<dbReference type="Proteomes" id="UP000269221">
    <property type="component" value="Unassembled WGS sequence"/>
</dbReference>
<feature type="domain" description="Integrase-type" evidence="10">
    <location>
        <begin position="40"/>
        <end position="87"/>
    </location>
</feature>
<keyword evidence="5" id="KW-0255">Endonuclease</keyword>
<dbReference type="STRING" id="333673.A0A3M0IR00"/>
<keyword evidence="3" id="KW-0540">Nuclease</keyword>
<evidence type="ECO:0000256" key="4">
    <source>
        <dbReference type="ARBA" id="ARBA00022723"/>
    </source>
</evidence>
<dbReference type="GO" id="GO:0016787">
    <property type="term" value="F:hydrolase activity"/>
    <property type="evidence" value="ECO:0007669"/>
    <property type="project" value="UniProtKB-KW"/>
</dbReference>
<keyword evidence="7" id="KW-0229">DNA integration</keyword>
<dbReference type="SUPFAM" id="SSF50122">
    <property type="entry name" value="DNA-binding domain of retroviral integrase"/>
    <property type="match status" value="1"/>
</dbReference>
<keyword evidence="1" id="KW-0808">Transferase</keyword>
<keyword evidence="6" id="KW-0378">Hydrolase</keyword>
<evidence type="ECO:0000259" key="10">
    <source>
        <dbReference type="PROSITE" id="PS51027"/>
    </source>
</evidence>
<sequence>MPEQLHRPLLGTEKTGDNFFTSFVFSFFLFNFEEIRVAEARVHVRDLVSGQWSGPVDLMTWGKGYACVSTENGPRWIPARCVKPYLECTGRNRMEDSTATKAEYVGDTG</sequence>
<dbReference type="InterPro" id="IPR001037">
    <property type="entry name" value="Integrase_C_retrovir"/>
</dbReference>
<dbReference type="PROSITE" id="PS51027">
    <property type="entry name" value="INTEGRASE_DBD"/>
    <property type="match status" value="1"/>
</dbReference>
<dbReference type="GO" id="GO:0016779">
    <property type="term" value="F:nucleotidyltransferase activity"/>
    <property type="evidence" value="ECO:0007669"/>
    <property type="project" value="UniProtKB-KW"/>
</dbReference>
<reference evidence="11 12" key="1">
    <citation type="submission" date="2018-07" db="EMBL/GenBank/DDBJ databases">
        <title>A high quality draft genome assembly of the barn swallow (H. rustica rustica).</title>
        <authorList>
            <person name="Formenti G."/>
            <person name="Chiara M."/>
            <person name="Poveda L."/>
            <person name="Francoijs K.-J."/>
            <person name="Bonisoli-Alquati A."/>
            <person name="Canova L."/>
            <person name="Gianfranceschi L."/>
            <person name="Horner D.S."/>
            <person name="Saino N."/>
        </authorList>
    </citation>
    <scope>NUCLEOTIDE SEQUENCE [LARGE SCALE GENOMIC DNA]</scope>
    <source>
        <strain evidence="11">Chelidonia</strain>
        <tissue evidence="11">Blood</tissue>
    </source>
</reference>
<evidence type="ECO:0000256" key="6">
    <source>
        <dbReference type="ARBA" id="ARBA00022801"/>
    </source>
</evidence>
<dbReference type="Gene3D" id="2.30.30.10">
    <property type="entry name" value="Integrase, C-terminal domain superfamily, retroviral"/>
    <property type="match status" value="1"/>
</dbReference>
<dbReference type="InterPro" id="IPR036862">
    <property type="entry name" value="Integrase_C_dom_sf_retrovir"/>
</dbReference>
<keyword evidence="2" id="KW-0548">Nucleotidyltransferase</keyword>
<evidence type="ECO:0000256" key="3">
    <source>
        <dbReference type="ARBA" id="ARBA00022722"/>
    </source>
</evidence>
<evidence type="ECO:0000313" key="11">
    <source>
        <dbReference type="EMBL" id="RMB91811.1"/>
    </source>
</evidence>
<dbReference type="Pfam" id="PF00552">
    <property type="entry name" value="IN_DBD_C"/>
    <property type="match status" value="1"/>
</dbReference>
<gene>
    <name evidence="11" type="ORF">DUI87_31739</name>
</gene>
<dbReference type="OrthoDB" id="9204471at2759"/>
<evidence type="ECO:0000256" key="7">
    <source>
        <dbReference type="ARBA" id="ARBA00022908"/>
    </source>
</evidence>
<evidence type="ECO:0000256" key="9">
    <source>
        <dbReference type="PROSITE-ProRule" id="PRU00506"/>
    </source>
</evidence>
<evidence type="ECO:0000256" key="1">
    <source>
        <dbReference type="ARBA" id="ARBA00022679"/>
    </source>
</evidence>
<dbReference type="AlphaFoldDB" id="A0A3M0IR00"/>
<comment type="caution">
    <text evidence="11">The sequence shown here is derived from an EMBL/GenBank/DDBJ whole genome shotgun (WGS) entry which is preliminary data.</text>
</comment>
<evidence type="ECO:0000256" key="8">
    <source>
        <dbReference type="ARBA" id="ARBA00023125"/>
    </source>
</evidence>
<evidence type="ECO:0000256" key="2">
    <source>
        <dbReference type="ARBA" id="ARBA00022695"/>
    </source>
</evidence>